<dbReference type="AlphaFoldDB" id="A0A665U1S1"/>
<evidence type="ECO:0000313" key="3">
    <source>
        <dbReference type="Proteomes" id="UP000472264"/>
    </source>
</evidence>
<organism evidence="2 3">
    <name type="scientific">Echeneis naucrates</name>
    <name type="common">Live sharksucker</name>
    <dbReference type="NCBI Taxonomy" id="173247"/>
    <lineage>
        <taxon>Eukaryota</taxon>
        <taxon>Metazoa</taxon>
        <taxon>Chordata</taxon>
        <taxon>Craniata</taxon>
        <taxon>Vertebrata</taxon>
        <taxon>Euteleostomi</taxon>
        <taxon>Actinopterygii</taxon>
        <taxon>Neopterygii</taxon>
        <taxon>Teleostei</taxon>
        <taxon>Neoteleostei</taxon>
        <taxon>Acanthomorphata</taxon>
        <taxon>Carangaria</taxon>
        <taxon>Carangiformes</taxon>
        <taxon>Echeneidae</taxon>
        <taxon>Echeneis</taxon>
    </lineage>
</organism>
<name>A0A665U1S1_ECHNA</name>
<protein>
    <submittedName>
        <fullName evidence="2">Uncharacterized protein</fullName>
    </submittedName>
</protein>
<evidence type="ECO:0000313" key="2">
    <source>
        <dbReference type="Ensembl" id="ENSENLP00000013099.1"/>
    </source>
</evidence>
<dbReference type="InParanoid" id="A0A665U1S1"/>
<feature type="compositionally biased region" description="Basic and acidic residues" evidence="1">
    <location>
        <begin position="1"/>
        <end position="10"/>
    </location>
</feature>
<feature type="region of interest" description="Disordered" evidence="1">
    <location>
        <begin position="1"/>
        <end position="39"/>
    </location>
</feature>
<sequence>SHSLIKEVLTKVHTHTHIQREGERESTPRGKEDGADRCTSRTREITTLKSRRRGHDVTSI</sequence>
<reference evidence="2" key="3">
    <citation type="submission" date="2025-09" db="UniProtKB">
        <authorList>
            <consortium name="Ensembl"/>
        </authorList>
    </citation>
    <scope>IDENTIFICATION</scope>
</reference>
<evidence type="ECO:0000256" key="1">
    <source>
        <dbReference type="SAM" id="MobiDB-lite"/>
    </source>
</evidence>
<proteinExistence type="predicted"/>
<reference evidence="2" key="1">
    <citation type="submission" date="2021-04" db="EMBL/GenBank/DDBJ databases">
        <authorList>
            <consortium name="Wellcome Sanger Institute Data Sharing"/>
        </authorList>
    </citation>
    <scope>NUCLEOTIDE SEQUENCE [LARGE SCALE GENOMIC DNA]</scope>
</reference>
<reference evidence="2" key="2">
    <citation type="submission" date="2025-08" db="UniProtKB">
        <authorList>
            <consortium name="Ensembl"/>
        </authorList>
    </citation>
    <scope>IDENTIFICATION</scope>
</reference>
<accession>A0A665U1S1</accession>
<feature type="compositionally biased region" description="Basic and acidic residues" evidence="1">
    <location>
        <begin position="18"/>
        <end position="39"/>
    </location>
</feature>
<dbReference type="Proteomes" id="UP000472264">
    <property type="component" value="Chromosome 7"/>
</dbReference>
<dbReference type="Ensembl" id="ENSENLT00000013626.1">
    <property type="protein sequence ID" value="ENSENLP00000013099.1"/>
    <property type="gene ID" value="ENSENLG00000006179.1"/>
</dbReference>
<keyword evidence="3" id="KW-1185">Reference proteome</keyword>